<dbReference type="SUPFAM" id="SSF53623">
    <property type="entry name" value="MurD-like peptide ligases, catalytic domain"/>
    <property type="match status" value="1"/>
</dbReference>
<gene>
    <name evidence="10" type="primary">murF</name>
    <name evidence="14" type="ORF">C7457_0696</name>
</gene>
<dbReference type="UniPathway" id="UPA00219"/>
<dbReference type="NCBIfam" id="TIGR01143">
    <property type="entry name" value="murF"/>
    <property type="match status" value="1"/>
</dbReference>
<evidence type="ECO:0000259" key="12">
    <source>
        <dbReference type="Pfam" id="PF02875"/>
    </source>
</evidence>
<keyword evidence="5 10" id="KW-0067">ATP-binding</keyword>
<dbReference type="GO" id="GO:0047480">
    <property type="term" value="F:UDP-N-acetylmuramoyl-tripeptide-D-alanyl-D-alanine ligase activity"/>
    <property type="evidence" value="ECO:0007669"/>
    <property type="project" value="UniProtKB-UniRule"/>
</dbReference>
<dbReference type="InterPro" id="IPR051046">
    <property type="entry name" value="MurCDEF_CellWall_CoF430Synth"/>
</dbReference>
<evidence type="ECO:0000256" key="5">
    <source>
        <dbReference type="ARBA" id="ARBA00022840"/>
    </source>
</evidence>
<keyword evidence="8 10" id="KW-0131">Cell cycle</keyword>
<dbReference type="Gene3D" id="3.40.1190.10">
    <property type="entry name" value="Mur-like, catalytic domain"/>
    <property type="match status" value="1"/>
</dbReference>
<comment type="function">
    <text evidence="10 11">Involved in cell wall formation. Catalyzes the final step in the synthesis of UDP-N-acetylmuramoyl-pentapeptide, the precursor of murein.</text>
</comment>
<protein>
    <recommendedName>
        <fullName evidence="10 11">UDP-N-acetylmuramoyl-tripeptide--D-alanyl-D-alanine ligase</fullName>
        <ecNumber evidence="10 11">6.3.2.10</ecNumber>
    </recommendedName>
    <alternativeName>
        <fullName evidence="10">D-alanyl-D-alanine-adding enzyme</fullName>
    </alternativeName>
</protein>
<dbReference type="InterPro" id="IPR035911">
    <property type="entry name" value="MurE/MurF_N"/>
</dbReference>
<evidence type="ECO:0000256" key="7">
    <source>
        <dbReference type="ARBA" id="ARBA00022984"/>
    </source>
</evidence>
<dbReference type="Gene3D" id="3.90.190.20">
    <property type="entry name" value="Mur ligase, C-terminal domain"/>
    <property type="match status" value="1"/>
</dbReference>
<reference evidence="14 15" key="1">
    <citation type="submission" date="2018-10" db="EMBL/GenBank/DDBJ databases">
        <title>Genomic Encyclopedia of Type Strains, Phase IV (KMG-IV): sequencing the most valuable type-strain genomes for metagenomic binning, comparative biology and taxonomic classification.</title>
        <authorList>
            <person name="Goeker M."/>
        </authorList>
    </citation>
    <scope>NUCLEOTIDE SEQUENCE [LARGE SCALE GENOMIC DNA]</scope>
    <source>
        <strain evidence="14 15">DSM 15521</strain>
    </source>
</reference>
<dbReference type="InterPro" id="IPR036565">
    <property type="entry name" value="Mur-like_cat_sf"/>
</dbReference>
<organism evidence="14 15">
    <name type="scientific">Thermovibrio guaymasensis</name>
    <dbReference type="NCBI Taxonomy" id="240167"/>
    <lineage>
        <taxon>Bacteria</taxon>
        <taxon>Pseudomonadati</taxon>
        <taxon>Aquificota</taxon>
        <taxon>Aquificia</taxon>
        <taxon>Desulfurobacteriales</taxon>
        <taxon>Desulfurobacteriaceae</taxon>
        <taxon>Thermovibrio</taxon>
    </lineage>
</organism>
<evidence type="ECO:0000256" key="10">
    <source>
        <dbReference type="HAMAP-Rule" id="MF_02019"/>
    </source>
</evidence>
<feature type="domain" description="Mur ligase central" evidence="13">
    <location>
        <begin position="103"/>
        <end position="278"/>
    </location>
</feature>
<dbReference type="InterPro" id="IPR013221">
    <property type="entry name" value="Mur_ligase_cen"/>
</dbReference>
<keyword evidence="9 10" id="KW-0961">Cell wall biogenesis/degradation</keyword>
<keyword evidence="6 10" id="KW-0133">Cell shape</keyword>
<evidence type="ECO:0000256" key="3">
    <source>
        <dbReference type="ARBA" id="ARBA00022618"/>
    </source>
</evidence>
<dbReference type="HAMAP" id="MF_02019">
    <property type="entry name" value="MurF"/>
    <property type="match status" value="1"/>
</dbReference>
<sequence>MRGEEVAELVGGKLMGSPSRVSSFHFDSREVGKGALFVPLKGRRDGHSFIEEAFKRGAVGSLTEKEFTVPPGKFAIKVSNAFEAFKKVALYKRSKFSGTVVAVTGSVGKSTTKELLFHIFSPFFSTYRNKRSFNNEIGVTYTLSNLPSFSNLYIQEVGTNSPGEVSQLKALVKPQVSVITKVGIAHTEGFGSLEEIVREKFSLTDGVDLAVVPYQFSDYSKAKETITFGEEGNVRLVSLDLTSRGSFFTVEAFGEEVTFKSPVPGYSVVNSTLVGVAVSRFLGVSLKELPFLVETFTPPSGRLKVEDYGSTILIDDSYNANPASFENAIKVLSLFPKERVAVVGQMLELGPYSREEHRKLALLLEKAGVSLLVAYGKEAYYTYEAFNGKKFYFSEREELLSFFREFPLYGRVILVKGSRGNRLEEVCEIIRERLKS</sequence>
<keyword evidence="4 10" id="KW-0547">Nucleotide-binding</keyword>
<dbReference type="RefSeq" id="WP_121170049.1">
    <property type="nucleotide sequence ID" value="NZ_RBIE01000001.1"/>
</dbReference>
<feature type="domain" description="Mur ligase C-terminal" evidence="12">
    <location>
        <begin position="302"/>
        <end position="419"/>
    </location>
</feature>
<dbReference type="GO" id="GO:0005737">
    <property type="term" value="C:cytoplasm"/>
    <property type="evidence" value="ECO:0007669"/>
    <property type="project" value="UniProtKB-SubCell"/>
</dbReference>
<comment type="pathway">
    <text evidence="10 11">Cell wall biogenesis; peptidoglycan biosynthesis.</text>
</comment>
<comment type="catalytic activity">
    <reaction evidence="10 11">
        <text>D-alanyl-D-alanine + UDP-N-acetyl-alpha-D-muramoyl-L-alanyl-gamma-D-glutamyl-meso-2,6-diaminopimelate + ATP = UDP-N-acetyl-alpha-D-muramoyl-L-alanyl-gamma-D-glutamyl-meso-2,6-diaminopimeloyl-D-alanyl-D-alanine + ADP + phosphate + H(+)</text>
        <dbReference type="Rhea" id="RHEA:28374"/>
        <dbReference type="ChEBI" id="CHEBI:15378"/>
        <dbReference type="ChEBI" id="CHEBI:30616"/>
        <dbReference type="ChEBI" id="CHEBI:43474"/>
        <dbReference type="ChEBI" id="CHEBI:57822"/>
        <dbReference type="ChEBI" id="CHEBI:61386"/>
        <dbReference type="ChEBI" id="CHEBI:83905"/>
        <dbReference type="ChEBI" id="CHEBI:456216"/>
        <dbReference type="EC" id="6.3.2.10"/>
    </reaction>
</comment>
<keyword evidence="1 10" id="KW-0963">Cytoplasm</keyword>
<dbReference type="GO" id="GO:0051301">
    <property type="term" value="P:cell division"/>
    <property type="evidence" value="ECO:0007669"/>
    <property type="project" value="UniProtKB-KW"/>
</dbReference>
<dbReference type="InterPro" id="IPR005863">
    <property type="entry name" value="UDP-N-AcMur_synth"/>
</dbReference>
<evidence type="ECO:0000256" key="8">
    <source>
        <dbReference type="ARBA" id="ARBA00023306"/>
    </source>
</evidence>
<keyword evidence="7 10" id="KW-0573">Peptidoglycan synthesis</keyword>
<comment type="subcellular location">
    <subcellularLocation>
        <location evidence="10 11">Cytoplasm</location>
    </subcellularLocation>
</comment>
<dbReference type="EMBL" id="RBIE01000001">
    <property type="protein sequence ID" value="RKQ63812.1"/>
    <property type="molecule type" value="Genomic_DNA"/>
</dbReference>
<dbReference type="OrthoDB" id="9801978at2"/>
<evidence type="ECO:0000256" key="1">
    <source>
        <dbReference type="ARBA" id="ARBA00022490"/>
    </source>
</evidence>
<evidence type="ECO:0000256" key="11">
    <source>
        <dbReference type="RuleBase" id="RU004136"/>
    </source>
</evidence>
<comment type="similarity">
    <text evidence="10">Belongs to the MurCDEF family. MurF subfamily.</text>
</comment>
<evidence type="ECO:0000256" key="6">
    <source>
        <dbReference type="ARBA" id="ARBA00022960"/>
    </source>
</evidence>
<comment type="caution">
    <text evidence="10">Lacks conserved residue(s) required for the propagation of feature annotation.</text>
</comment>
<dbReference type="SUPFAM" id="SSF63418">
    <property type="entry name" value="MurE/MurF N-terminal domain"/>
    <property type="match status" value="1"/>
</dbReference>
<dbReference type="GO" id="GO:0071555">
    <property type="term" value="P:cell wall organization"/>
    <property type="evidence" value="ECO:0007669"/>
    <property type="project" value="UniProtKB-KW"/>
</dbReference>
<evidence type="ECO:0000313" key="14">
    <source>
        <dbReference type="EMBL" id="RKQ63812.1"/>
    </source>
</evidence>
<dbReference type="AlphaFoldDB" id="A0A420W970"/>
<dbReference type="GO" id="GO:0008360">
    <property type="term" value="P:regulation of cell shape"/>
    <property type="evidence" value="ECO:0007669"/>
    <property type="project" value="UniProtKB-KW"/>
</dbReference>
<dbReference type="GO" id="GO:0009252">
    <property type="term" value="P:peptidoglycan biosynthetic process"/>
    <property type="evidence" value="ECO:0007669"/>
    <property type="project" value="UniProtKB-UniRule"/>
</dbReference>
<dbReference type="EC" id="6.3.2.10" evidence="10 11"/>
<keyword evidence="15" id="KW-1185">Reference proteome</keyword>
<comment type="caution">
    <text evidence="14">The sequence shown here is derived from an EMBL/GenBank/DDBJ whole genome shotgun (WGS) entry which is preliminary data.</text>
</comment>
<keyword evidence="2 10" id="KW-0436">Ligase</keyword>
<evidence type="ECO:0000313" key="15">
    <source>
        <dbReference type="Proteomes" id="UP000280881"/>
    </source>
</evidence>
<evidence type="ECO:0000259" key="13">
    <source>
        <dbReference type="Pfam" id="PF08245"/>
    </source>
</evidence>
<dbReference type="Proteomes" id="UP000280881">
    <property type="component" value="Unassembled WGS sequence"/>
</dbReference>
<dbReference type="InterPro" id="IPR036615">
    <property type="entry name" value="Mur_ligase_C_dom_sf"/>
</dbReference>
<proteinExistence type="inferred from homology"/>
<accession>A0A420W970</accession>
<dbReference type="PANTHER" id="PTHR43024:SF1">
    <property type="entry name" value="UDP-N-ACETYLMURAMOYL-TRIPEPTIDE--D-ALANYL-D-ALANINE LIGASE"/>
    <property type="match status" value="1"/>
</dbReference>
<evidence type="ECO:0000256" key="4">
    <source>
        <dbReference type="ARBA" id="ARBA00022741"/>
    </source>
</evidence>
<dbReference type="SUPFAM" id="SSF53244">
    <property type="entry name" value="MurD-like peptide ligases, peptide-binding domain"/>
    <property type="match status" value="1"/>
</dbReference>
<keyword evidence="3 10" id="KW-0132">Cell division</keyword>
<evidence type="ECO:0000256" key="9">
    <source>
        <dbReference type="ARBA" id="ARBA00023316"/>
    </source>
</evidence>
<dbReference type="Pfam" id="PF02875">
    <property type="entry name" value="Mur_ligase_C"/>
    <property type="match status" value="1"/>
</dbReference>
<dbReference type="Pfam" id="PF08245">
    <property type="entry name" value="Mur_ligase_M"/>
    <property type="match status" value="1"/>
</dbReference>
<dbReference type="Gene3D" id="3.40.1390.10">
    <property type="entry name" value="MurE/MurF, N-terminal domain"/>
    <property type="match status" value="1"/>
</dbReference>
<dbReference type="InterPro" id="IPR004101">
    <property type="entry name" value="Mur_ligase_C"/>
</dbReference>
<dbReference type="GO" id="GO:0005524">
    <property type="term" value="F:ATP binding"/>
    <property type="evidence" value="ECO:0007669"/>
    <property type="project" value="UniProtKB-UniRule"/>
</dbReference>
<dbReference type="GO" id="GO:0008766">
    <property type="term" value="F:UDP-N-acetylmuramoylalanyl-D-glutamyl-2,6-diaminopimelate-D-alanyl-D-alanine ligase activity"/>
    <property type="evidence" value="ECO:0007669"/>
    <property type="project" value="RHEA"/>
</dbReference>
<evidence type="ECO:0000256" key="2">
    <source>
        <dbReference type="ARBA" id="ARBA00022598"/>
    </source>
</evidence>
<dbReference type="PANTHER" id="PTHR43024">
    <property type="entry name" value="UDP-N-ACETYLMURAMOYL-TRIPEPTIDE--D-ALANYL-D-ALANINE LIGASE"/>
    <property type="match status" value="1"/>
</dbReference>
<name>A0A420W970_9BACT</name>